<dbReference type="EMBL" id="JAUSVK010000001">
    <property type="protein sequence ID" value="MDQ0390455.1"/>
    <property type="molecule type" value="Genomic_DNA"/>
</dbReference>
<keyword evidence="3 5" id="KW-1133">Transmembrane helix</keyword>
<dbReference type="PANTHER" id="PTHR43759">
    <property type="entry name" value="TREHALOSE TRANSPORT SYSTEM PERMEASE PROTEIN SUGA"/>
    <property type="match status" value="1"/>
</dbReference>
<dbReference type="InterPro" id="IPR035906">
    <property type="entry name" value="MetI-like_sf"/>
</dbReference>
<protein>
    <submittedName>
        <fullName evidence="7">Glycerol transport system permease protein</fullName>
    </submittedName>
</protein>
<organism evidence="7 8">
    <name type="scientific">Labrys monachus</name>
    <dbReference type="NCBI Taxonomy" id="217067"/>
    <lineage>
        <taxon>Bacteria</taxon>
        <taxon>Pseudomonadati</taxon>
        <taxon>Pseudomonadota</taxon>
        <taxon>Alphaproteobacteria</taxon>
        <taxon>Hyphomicrobiales</taxon>
        <taxon>Xanthobacteraceae</taxon>
        <taxon>Labrys</taxon>
    </lineage>
</organism>
<dbReference type="InterPro" id="IPR000515">
    <property type="entry name" value="MetI-like"/>
</dbReference>
<dbReference type="InterPro" id="IPR052730">
    <property type="entry name" value="Sugar_ABC_transporter"/>
</dbReference>
<dbReference type="Proteomes" id="UP001237448">
    <property type="component" value="Unassembled WGS sequence"/>
</dbReference>
<feature type="transmembrane region" description="Helical" evidence="5">
    <location>
        <begin position="267"/>
        <end position="287"/>
    </location>
</feature>
<gene>
    <name evidence="7" type="ORF">J3R73_000247</name>
</gene>
<comment type="caution">
    <text evidence="7">The sequence shown here is derived from an EMBL/GenBank/DDBJ whole genome shotgun (WGS) entry which is preliminary data.</text>
</comment>
<feature type="transmembrane region" description="Helical" evidence="5">
    <location>
        <begin position="77"/>
        <end position="98"/>
    </location>
</feature>
<dbReference type="PANTHER" id="PTHR43759:SF1">
    <property type="entry name" value="GLUCOSE IMPORT SYSTEM PERMEASE PROTEIN GLCT"/>
    <property type="match status" value="1"/>
</dbReference>
<sequence>MNELKISDNRAWFFVVPVLCFVLFSSLLPMMTVVNYSFQDTMGQNNFFWNGVGWFQNLLDPTTEVGQRFQGALVRNLAFSFLVLTVEIPLGIAVSLCIPKRGWTVGATLVIIALPLLIPYNVVGVIWQLFTRTDIGLLGTALRGLNIPFDTRQDAASAWFTIVVMDVWHWTSMVALLCYAGLKAIPDAYYQAARIDGAGRWAVFANIEFPKLRKVLVIAMLLRFMGSFMIYTEPFVLTGGGPGESTSFLSIDLVKTALGQVDLGNGAAMSLVYNLITLTVCWIFFTYTTHIDQRKGS</sequence>
<evidence type="ECO:0000259" key="6">
    <source>
        <dbReference type="PROSITE" id="PS50928"/>
    </source>
</evidence>
<dbReference type="Pfam" id="PF00528">
    <property type="entry name" value="BPD_transp_1"/>
    <property type="match status" value="1"/>
</dbReference>
<evidence type="ECO:0000256" key="3">
    <source>
        <dbReference type="ARBA" id="ARBA00022989"/>
    </source>
</evidence>
<keyword evidence="8" id="KW-1185">Reference proteome</keyword>
<comment type="subcellular location">
    <subcellularLocation>
        <location evidence="1 5">Cell membrane</location>
        <topology evidence="1 5">Multi-pass membrane protein</topology>
    </subcellularLocation>
</comment>
<dbReference type="RefSeq" id="WP_307421636.1">
    <property type="nucleotide sequence ID" value="NZ_JAUSVK010000001.1"/>
</dbReference>
<accession>A0ABU0F7A6</accession>
<feature type="domain" description="ABC transmembrane type-1" evidence="6">
    <location>
        <begin position="73"/>
        <end position="284"/>
    </location>
</feature>
<dbReference type="CDD" id="cd06261">
    <property type="entry name" value="TM_PBP2"/>
    <property type="match status" value="1"/>
</dbReference>
<evidence type="ECO:0000313" key="8">
    <source>
        <dbReference type="Proteomes" id="UP001237448"/>
    </source>
</evidence>
<proteinExistence type="inferred from homology"/>
<evidence type="ECO:0000313" key="7">
    <source>
        <dbReference type="EMBL" id="MDQ0390455.1"/>
    </source>
</evidence>
<name>A0ABU0F7A6_9HYPH</name>
<keyword evidence="2 5" id="KW-0812">Transmembrane</keyword>
<comment type="similarity">
    <text evidence="5">Belongs to the binding-protein-dependent transport system permease family.</text>
</comment>
<keyword evidence="5" id="KW-0813">Transport</keyword>
<reference evidence="7 8" key="1">
    <citation type="submission" date="2023-07" db="EMBL/GenBank/DDBJ databases">
        <title>Genomic Encyclopedia of Type Strains, Phase IV (KMG-IV): sequencing the most valuable type-strain genomes for metagenomic binning, comparative biology and taxonomic classification.</title>
        <authorList>
            <person name="Goeker M."/>
        </authorList>
    </citation>
    <scope>NUCLEOTIDE SEQUENCE [LARGE SCALE GENOMIC DNA]</scope>
    <source>
        <strain evidence="7 8">DSM 5896</strain>
    </source>
</reference>
<dbReference type="PROSITE" id="PS50928">
    <property type="entry name" value="ABC_TM1"/>
    <property type="match status" value="1"/>
</dbReference>
<feature type="transmembrane region" description="Helical" evidence="5">
    <location>
        <begin position="215"/>
        <end position="232"/>
    </location>
</feature>
<dbReference type="Gene3D" id="1.10.3720.10">
    <property type="entry name" value="MetI-like"/>
    <property type="match status" value="1"/>
</dbReference>
<evidence type="ECO:0000256" key="4">
    <source>
        <dbReference type="ARBA" id="ARBA00023136"/>
    </source>
</evidence>
<keyword evidence="4 5" id="KW-0472">Membrane</keyword>
<evidence type="ECO:0000256" key="2">
    <source>
        <dbReference type="ARBA" id="ARBA00022692"/>
    </source>
</evidence>
<evidence type="ECO:0000256" key="1">
    <source>
        <dbReference type="ARBA" id="ARBA00004651"/>
    </source>
</evidence>
<feature type="transmembrane region" description="Helical" evidence="5">
    <location>
        <begin position="12"/>
        <end position="38"/>
    </location>
</feature>
<dbReference type="SUPFAM" id="SSF161098">
    <property type="entry name" value="MetI-like"/>
    <property type="match status" value="1"/>
</dbReference>
<evidence type="ECO:0000256" key="5">
    <source>
        <dbReference type="RuleBase" id="RU363032"/>
    </source>
</evidence>
<feature type="transmembrane region" description="Helical" evidence="5">
    <location>
        <begin position="105"/>
        <end position="130"/>
    </location>
</feature>
<feature type="transmembrane region" description="Helical" evidence="5">
    <location>
        <begin position="158"/>
        <end position="182"/>
    </location>
</feature>